<reference evidence="1" key="1">
    <citation type="journal article" date="2020" name="mSystems">
        <title>Genome- and Community-Level Interaction Insights into Carbon Utilization and Element Cycling Functions of Hydrothermarchaeota in Hydrothermal Sediment.</title>
        <authorList>
            <person name="Zhou Z."/>
            <person name="Liu Y."/>
            <person name="Xu W."/>
            <person name="Pan J."/>
            <person name="Luo Z.H."/>
            <person name="Li M."/>
        </authorList>
    </citation>
    <scope>NUCLEOTIDE SEQUENCE [LARGE SCALE GENOMIC DNA]</scope>
    <source>
        <strain evidence="1">HyVt-93</strain>
    </source>
</reference>
<dbReference type="InterPro" id="IPR043960">
    <property type="entry name" value="DUF5748"/>
</dbReference>
<accession>A0A7C5PBD9</accession>
<sequence length="104" mass="12170">MNLEAIKEFLDAIGADYTEVEGEIHLAPEVFYEVWKYIGQPDIKTYVIEDEVVEPGSYDPPEMKYTDARKIKIKKAYFETLEGVKIVTDYGEFQRILKEKKEEL</sequence>
<comment type="caution">
    <text evidence="1">The sequence shown here is derived from an EMBL/GenBank/DDBJ whole genome shotgun (WGS) entry which is preliminary data.</text>
</comment>
<evidence type="ECO:0000313" key="1">
    <source>
        <dbReference type="EMBL" id="HHI01512.1"/>
    </source>
</evidence>
<proteinExistence type="predicted"/>
<dbReference type="AlphaFoldDB" id="A0A7C5PBD9"/>
<protein>
    <submittedName>
        <fullName evidence="1">Uncharacterized protein</fullName>
    </submittedName>
</protein>
<organism evidence="1">
    <name type="scientific">Thermococcus litoralis</name>
    <dbReference type="NCBI Taxonomy" id="2265"/>
    <lineage>
        <taxon>Archaea</taxon>
        <taxon>Methanobacteriati</taxon>
        <taxon>Methanobacteriota</taxon>
        <taxon>Thermococci</taxon>
        <taxon>Thermococcales</taxon>
        <taxon>Thermococcaceae</taxon>
        <taxon>Thermococcus</taxon>
    </lineage>
</organism>
<dbReference type="EMBL" id="DRTU01000351">
    <property type="protein sequence ID" value="HHI01512.1"/>
    <property type="molecule type" value="Genomic_DNA"/>
</dbReference>
<dbReference type="Proteomes" id="UP000886217">
    <property type="component" value="Unassembled WGS sequence"/>
</dbReference>
<name>A0A7C5PBD9_THELI</name>
<dbReference type="Pfam" id="PF19022">
    <property type="entry name" value="DUF5748"/>
    <property type="match status" value="1"/>
</dbReference>
<dbReference type="Gene3D" id="3.30.720.70">
    <property type="match status" value="1"/>
</dbReference>
<gene>
    <name evidence="1" type="ORF">ENL40_08690</name>
</gene>